<dbReference type="GO" id="GO:0003677">
    <property type="term" value="F:DNA binding"/>
    <property type="evidence" value="ECO:0007669"/>
    <property type="project" value="UniProtKB-UniRule"/>
</dbReference>
<evidence type="ECO:0000256" key="1">
    <source>
        <dbReference type="ARBA" id="ARBA00022723"/>
    </source>
</evidence>
<dbReference type="Proteomes" id="UP000183245">
    <property type="component" value="Unassembled WGS sequence"/>
</dbReference>
<evidence type="ECO:0000259" key="8">
    <source>
        <dbReference type="PROSITE" id="PS50880"/>
    </source>
</evidence>
<dbReference type="Pfam" id="PF21175">
    <property type="entry name" value="RecR_C"/>
    <property type="match status" value="1"/>
</dbReference>
<evidence type="ECO:0000256" key="6">
    <source>
        <dbReference type="ARBA" id="ARBA00023204"/>
    </source>
</evidence>
<dbReference type="InterPro" id="IPR000093">
    <property type="entry name" value="DNA_Rcmb_RecR"/>
</dbReference>
<dbReference type="PANTHER" id="PTHR30446">
    <property type="entry name" value="RECOMBINATION PROTEIN RECR"/>
    <property type="match status" value="1"/>
</dbReference>
<keyword evidence="3 7" id="KW-0863">Zinc-finger</keyword>
<comment type="caution">
    <text evidence="9">The sequence shown here is derived from an EMBL/GenBank/DDBJ whole genome shotgun (WGS) entry which is preliminary data.</text>
</comment>
<dbReference type="Pfam" id="PF02132">
    <property type="entry name" value="RecR_ZnF"/>
    <property type="match status" value="1"/>
</dbReference>
<keyword evidence="4 7" id="KW-0862">Zinc</keyword>
<dbReference type="Gene3D" id="6.10.250.240">
    <property type="match status" value="1"/>
</dbReference>
<keyword evidence="2 7" id="KW-0227">DNA damage</keyword>
<dbReference type="SUPFAM" id="SSF111304">
    <property type="entry name" value="Recombination protein RecR"/>
    <property type="match status" value="1"/>
</dbReference>
<organism evidence="9 10">
    <name type="scientific">Candidatus Wirthbacteria bacterium CG2_30_54_11</name>
    <dbReference type="NCBI Taxonomy" id="1817892"/>
    <lineage>
        <taxon>Bacteria</taxon>
        <taxon>Candidatus Wirthbacteria</taxon>
    </lineage>
</organism>
<dbReference type="PROSITE" id="PS50880">
    <property type="entry name" value="TOPRIM"/>
    <property type="match status" value="1"/>
</dbReference>
<comment type="similarity">
    <text evidence="7">Belongs to the RecR family.</text>
</comment>
<dbReference type="InterPro" id="IPR034137">
    <property type="entry name" value="TOPRIM_RecR"/>
</dbReference>
<dbReference type="GO" id="GO:0008270">
    <property type="term" value="F:zinc ion binding"/>
    <property type="evidence" value="ECO:0007669"/>
    <property type="project" value="UniProtKB-KW"/>
</dbReference>
<dbReference type="STRING" id="1817892.AUK40_00840"/>
<comment type="function">
    <text evidence="7">May play a role in DNA repair. It seems to be involved in an RecBC-independent recombinational process of DNA repair. It may act with RecF and RecO.</text>
</comment>
<dbReference type="InterPro" id="IPR006171">
    <property type="entry name" value="TOPRIM_dom"/>
</dbReference>
<keyword evidence="6 7" id="KW-0234">DNA repair</keyword>
<evidence type="ECO:0000256" key="5">
    <source>
        <dbReference type="ARBA" id="ARBA00023172"/>
    </source>
</evidence>
<dbReference type="HAMAP" id="MF_00017">
    <property type="entry name" value="RecR"/>
    <property type="match status" value="1"/>
</dbReference>
<dbReference type="InterPro" id="IPR023627">
    <property type="entry name" value="Rcmb_RecR"/>
</dbReference>
<feature type="domain" description="Toprim" evidence="8">
    <location>
        <begin position="83"/>
        <end position="180"/>
    </location>
</feature>
<dbReference type="Gene3D" id="1.10.8.420">
    <property type="entry name" value="RecR Domain 1"/>
    <property type="match status" value="1"/>
</dbReference>
<protein>
    <recommendedName>
        <fullName evidence="7">Recombination protein RecR</fullName>
    </recommendedName>
</protein>
<evidence type="ECO:0000256" key="3">
    <source>
        <dbReference type="ARBA" id="ARBA00022771"/>
    </source>
</evidence>
<sequence>MNDSILPQPVQQVIDDLGRLPGIGPKTAARLTFHLLRQSKARTQQLSRALLELKEKVIFCENCFNISETPVCHICSSPKRDHSLICVVSEPLDALAIEKTREFKGVYHVLNGEMSPIDGIGPDQLKVKELENRLKDQTIKIKELILATNPTTEGETTALYLAKLAEPYRVKVTRLAHGIPIGGDIEYADEVTLMSALAHRTAFTA</sequence>
<evidence type="ECO:0000256" key="4">
    <source>
        <dbReference type="ARBA" id="ARBA00022833"/>
    </source>
</evidence>
<reference evidence="9 10" key="1">
    <citation type="journal article" date="2016" name="Environ. Microbiol.">
        <title>Genomic resolution of a cold subsurface aquifer community provides metabolic insights for novel microbes adapted to high CO concentrations.</title>
        <authorList>
            <person name="Probst A.J."/>
            <person name="Castelle C.J."/>
            <person name="Singh A."/>
            <person name="Brown C.T."/>
            <person name="Anantharaman K."/>
            <person name="Sharon I."/>
            <person name="Hug L.A."/>
            <person name="Burstein D."/>
            <person name="Emerson J.B."/>
            <person name="Thomas B.C."/>
            <person name="Banfield J.F."/>
        </authorList>
    </citation>
    <scope>NUCLEOTIDE SEQUENCE [LARGE SCALE GENOMIC DNA]</scope>
    <source>
        <strain evidence="9">CG2_30_54_11</strain>
    </source>
</reference>
<dbReference type="PROSITE" id="PS01300">
    <property type="entry name" value="RECR"/>
    <property type="match status" value="1"/>
</dbReference>
<dbReference type="PANTHER" id="PTHR30446:SF0">
    <property type="entry name" value="RECOMBINATION PROTEIN RECR"/>
    <property type="match status" value="1"/>
</dbReference>
<evidence type="ECO:0000313" key="10">
    <source>
        <dbReference type="Proteomes" id="UP000183245"/>
    </source>
</evidence>
<dbReference type="InterPro" id="IPR015967">
    <property type="entry name" value="Rcmb_RecR_Znf"/>
</dbReference>
<evidence type="ECO:0000256" key="2">
    <source>
        <dbReference type="ARBA" id="ARBA00022763"/>
    </source>
</evidence>
<dbReference type="EMBL" id="MNZT01000016">
    <property type="protein sequence ID" value="OIP99168.1"/>
    <property type="molecule type" value="Genomic_DNA"/>
</dbReference>
<feature type="zinc finger region" description="C4-type" evidence="7">
    <location>
        <begin position="60"/>
        <end position="75"/>
    </location>
</feature>
<dbReference type="GO" id="GO:0006310">
    <property type="term" value="P:DNA recombination"/>
    <property type="evidence" value="ECO:0007669"/>
    <property type="project" value="UniProtKB-UniRule"/>
</dbReference>
<evidence type="ECO:0000313" key="9">
    <source>
        <dbReference type="EMBL" id="OIP99168.1"/>
    </source>
</evidence>
<keyword evidence="5 7" id="KW-0233">DNA recombination</keyword>
<gene>
    <name evidence="7" type="primary">recR</name>
    <name evidence="9" type="ORF">AUK40_00840</name>
</gene>
<dbReference type="SMART" id="SM00493">
    <property type="entry name" value="TOPRIM"/>
    <property type="match status" value="1"/>
</dbReference>
<dbReference type="Pfam" id="PF21176">
    <property type="entry name" value="RecR_HhH"/>
    <property type="match status" value="1"/>
</dbReference>
<dbReference type="CDD" id="cd01025">
    <property type="entry name" value="TOPRIM_recR"/>
    <property type="match status" value="1"/>
</dbReference>
<dbReference type="NCBIfam" id="TIGR00615">
    <property type="entry name" value="recR"/>
    <property type="match status" value="1"/>
</dbReference>
<dbReference type="Pfam" id="PF13662">
    <property type="entry name" value="Toprim_4"/>
    <property type="match status" value="1"/>
</dbReference>
<dbReference type="AlphaFoldDB" id="A0A1J5J6L0"/>
<keyword evidence="1 7" id="KW-0479">Metal-binding</keyword>
<dbReference type="Gene3D" id="3.40.1360.10">
    <property type="match status" value="1"/>
</dbReference>
<dbReference type="GO" id="GO:0006281">
    <property type="term" value="P:DNA repair"/>
    <property type="evidence" value="ECO:0007669"/>
    <property type="project" value="UniProtKB-UniRule"/>
</dbReference>
<evidence type="ECO:0000256" key="7">
    <source>
        <dbReference type="HAMAP-Rule" id="MF_00017"/>
    </source>
</evidence>
<name>A0A1J5J6L0_9BACT</name>
<accession>A0A1J5J6L0</accession>
<proteinExistence type="inferred from homology"/>